<dbReference type="GO" id="GO:0051539">
    <property type="term" value="F:4 iron, 4 sulfur cluster binding"/>
    <property type="evidence" value="ECO:0007669"/>
    <property type="project" value="UniProtKB-KW"/>
</dbReference>
<dbReference type="AlphaFoldDB" id="A0A3S0AWD9"/>
<dbReference type="GO" id="GO:0046872">
    <property type="term" value="F:metal ion binding"/>
    <property type="evidence" value="ECO:0007669"/>
    <property type="project" value="UniProtKB-KW"/>
</dbReference>
<evidence type="ECO:0000313" key="8">
    <source>
        <dbReference type="Proteomes" id="UP000277864"/>
    </source>
</evidence>
<dbReference type="PROSITE" id="PS01305">
    <property type="entry name" value="MOAA_NIFB_PQQE"/>
    <property type="match status" value="1"/>
</dbReference>
<sequence>MKLHNNVIVTTDYEDLNHLLFNSETGTSLKVSKNTFTDLNDFLDHPESKSFLLDKYFTTENRFNYLKKYHSDASKNMRLILLVHENCNFRCTYCYETFEKNKMDLKTVNGIINFIKKEIKNPKC</sequence>
<protein>
    <recommendedName>
        <fullName evidence="9">Radical SAM core domain-containing protein</fullName>
    </recommendedName>
</protein>
<evidence type="ECO:0000256" key="3">
    <source>
        <dbReference type="ARBA" id="ARBA00022691"/>
    </source>
</evidence>
<comment type="cofactor">
    <cofactor evidence="1">
        <name>[4Fe-4S] cluster</name>
        <dbReference type="ChEBI" id="CHEBI:49883"/>
    </cofactor>
</comment>
<evidence type="ECO:0000256" key="2">
    <source>
        <dbReference type="ARBA" id="ARBA00022485"/>
    </source>
</evidence>
<reference evidence="7 8" key="1">
    <citation type="submission" date="2018-03" db="EMBL/GenBank/DDBJ databases">
        <authorList>
            <person name="Gulvik C.A."/>
        </authorList>
    </citation>
    <scope>NUCLEOTIDE SEQUENCE [LARGE SCALE GENOMIC DNA]</scope>
    <source>
        <strain evidence="7 8">JCM 31581</strain>
    </source>
</reference>
<evidence type="ECO:0000256" key="1">
    <source>
        <dbReference type="ARBA" id="ARBA00001966"/>
    </source>
</evidence>
<dbReference type="InterPro" id="IPR000385">
    <property type="entry name" value="MoaA_NifB_PqqE_Fe-S-bd_CS"/>
</dbReference>
<keyword evidence="2" id="KW-0004">4Fe-4S</keyword>
<keyword evidence="8" id="KW-1185">Reference proteome</keyword>
<keyword evidence="3" id="KW-0949">S-adenosyl-L-methionine</keyword>
<dbReference type="OrthoDB" id="9808591at2"/>
<evidence type="ECO:0000313" key="7">
    <source>
        <dbReference type="EMBL" id="RST88673.1"/>
    </source>
</evidence>
<evidence type="ECO:0000256" key="6">
    <source>
        <dbReference type="ARBA" id="ARBA00023014"/>
    </source>
</evidence>
<accession>A0A3S0AWD9</accession>
<keyword evidence="4" id="KW-0479">Metal-binding</keyword>
<dbReference type="Gene3D" id="3.20.20.70">
    <property type="entry name" value="Aldolase class I"/>
    <property type="match status" value="1"/>
</dbReference>
<dbReference type="RefSeq" id="WP_125943978.1">
    <property type="nucleotide sequence ID" value="NZ_PXZH01000007.1"/>
</dbReference>
<organism evidence="7 8">
    <name type="scientific">Vagococcus humatus</name>
    <dbReference type="NCBI Taxonomy" id="1889241"/>
    <lineage>
        <taxon>Bacteria</taxon>
        <taxon>Bacillati</taxon>
        <taxon>Bacillota</taxon>
        <taxon>Bacilli</taxon>
        <taxon>Lactobacillales</taxon>
        <taxon>Enterococcaceae</taxon>
        <taxon>Vagococcus</taxon>
    </lineage>
</organism>
<keyword evidence="6" id="KW-0411">Iron-sulfur</keyword>
<keyword evidence="5" id="KW-0408">Iron</keyword>
<comment type="caution">
    <text evidence="7">The sequence shown here is derived from an EMBL/GenBank/DDBJ whole genome shotgun (WGS) entry which is preliminary data.</text>
</comment>
<dbReference type="InterPro" id="IPR058240">
    <property type="entry name" value="rSAM_sf"/>
</dbReference>
<evidence type="ECO:0000256" key="4">
    <source>
        <dbReference type="ARBA" id="ARBA00022723"/>
    </source>
</evidence>
<proteinExistence type="predicted"/>
<dbReference type="SUPFAM" id="SSF102114">
    <property type="entry name" value="Radical SAM enzymes"/>
    <property type="match status" value="1"/>
</dbReference>
<dbReference type="EMBL" id="PXZH01000007">
    <property type="protein sequence ID" value="RST88673.1"/>
    <property type="molecule type" value="Genomic_DNA"/>
</dbReference>
<dbReference type="GO" id="GO:0003824">
    <property type="term" value="F:catalytic activity"/>
    <property type="evidence" value="ECO:0007669"/>
    <property type="project" value="InterPro"/>
</dbReference>
<gene>
    <name evidence="7" type="ORF">C7P63_09810</name>
</gene>
<dbReference type="InterPro" id="IPR013785">
    <property type="entry name" value="Aldolase_TIM"/>
</dbReference>
<name>A0A3S0AWD9_9ENTE</name>
<evidence type="ECO:0008006" key="9">
    <source>
        <dbReference type="Google" id="ProtNLM"/>
    </source>
</evidence>
<dbReference type="Proteomes" id="UP000277864">
    <property type="component" value="Unassembled WGS sequence"/>
</dbReference>
<evidence type="ECO:0000256" key="5">
    <source>
        <dbReference type="ARBA" id="ARBA00023004"/>
    </source>
</evidence>